<dbReference type="Proteomes" id="UP000885779">
    <property type="component" value="Unassembled WGS sequence"/>
</dbReference>
<feature type="transmembrane region" description="Helical" evidence="1">
    <location>
        <begin position="33"/>
        <end position="56"/>
    </location>
</feature>
<dbReference type="CDD" id="cd12797">
    <property type="entry name" value="M23_peptidase"/>
    <property type="match status" value="1"/>
</dbReference>
<comment type="caution">
    <text evidence="3">The sequence shown here is derived from an EMBL/GenBank/DDBJ whole genome shotgun (WGS) entry which is preliminary data.</text>
</comment>
<keyword evidence="1" id="KW-0472">Membrane</keyword>
<dbReference type="EMBL" id="DRQG01000133">
    <property type="protein sequence ID" value="HGY56847.1"/>
    <property type="molecule type" value="Genomic_DNA"/>
</dbReference>
<gene>
    <name evidence="3" type="ORF">ENK44_14160</name>
</gene>
<dbReference type="InterPro" id="IPR011055">
    <property type="entry name" value="Dup_hybrid_motif"/>
</dbReference>
<sequence length="267" mass="30391">MPAYREKEPRYINFLIVPDGKEEPYTYRVRRGWLYVAGAFLALIVVLIVFGALSYWKVAEVALDYNRLKEENFKLVKSLQKIEKLKKDLEWVKQYETQIRSSLNGYVTIEEAADNDTLVSQKLDFARMSSLRKRTIFNYVPSYMPVDGFMARGFETTALFTDPHLGLDIAAPTGTPVKAVANGVVLFSGWTDAGGYTIILEHDYGFISVYKHNERNLVNKLERVTRGQVIALLGNTGKITSGPHLHLEIWKNGLPVDPVRYLPLTKQ</sequence>
<dbReference type="Gene3D" id="2.70.70.10">
    <property type="entry name" value="Glucose Permease (Domain IIA)"/>
    <property type="match status" value="1"/>
</dbReference>
<dbReference type="Pfam" id="PF01551">
    <property type="entry name" value="Peptidase_M23"/>
    <property type="match status" value="1"/>
</dbReference>
<accession>A0A7V4U3R9</accession>
<reference evidence="3" key="1">
    <citation type="journal article" date="2020" name="mSystems">
        <title>Genome- and Community-Level Interaction Insights into Carbon Utilization and Element Cycling Functions of Hydrothermarchaeota in Hydrothermal Sediment.</title>
        <authorList>
            <person name="Zhou Z."/>
            <person name="Liu Y."/>
            <person name="Xu W."/>
            <person name="Pan J."/>
            <person name="Luo Z.H."/>
            <person name="Li M."/>
        </authorList>
    </citation>
    <scope>NUCLEOTIDE SEQUENCE [LARGE SCALE GENOMIC DNA]</scope>
    <source>
        <strain evidence="3">HyVt-577</strain>
    </source>
</reference>
<dbReference type="PANTHER" id="PTHR21666">
    <property type="entry name" value="PEPTIDASE-RELATED"/>
    <property type="match status" value="1"/>
</dbReference>
<dbReference type="InterPro" id="IPR050570">
    <property type="entry name" value="Cell_wall_metabolism_enzyme"/>
</dbReference>
<proteinExistence type="predicted"/>
<evidence type="ECO:0000256" key="1">
    <source>
        <dbReference type="SAM" id="Phobius"/>
    </source>
</evidence>
<organism evidence="3">
    <name type="scientific">Caldithrix abyssi</name>
    <dbReference type="NCBI Taxonomy" id="187145"/>
    <lineage>
        <taxon>Bacteria</taxon>
        <taxon>Pseudomonadati</taxon>
        <taxon>Calditrichota</taxon>
        <taxon>Calditrichia</taxon>
        <taxon>Calditrichales</taxon>
        <taxon>Calditrichaceae</taxon>
        <taxon>Caldithrix</taxon>
    </lineage>
</organism>
<feature type="domain" description="M23ase beta-sheet core" evidence="2">
    <location>
        <begin position="163"/>
        <end position="258"/>
    </location>
</feature>
<dbReference type="GO" id="GO:0004222">
    <property type="term" value="F:metalloendopeptidase activity"/>
    <property type="evidence" value="ECO:0007669"/>
    <property type="project" value="TreeGrafter"/>
</dbReference>
<evidence type="ECO:0000259" key="2">
    <source>
        <dbReference type="Pfam" id="PF01551"/>
    </source>
</evidence>
<name>A0A7V4U3R9_CALAY</name>
<protein>
    <recommendedName>
        <fullName evidence="2">M23ase beta-sheet core domain-containing protein</fullName>
    </recommendedName>
</protein>
<evidence type="ECO:0000313" key="3">
    <source>
        <dbReference type="EMBL" id="HGY56847.1"/>
    </source>
</evidence>
<dbReference type="AlphaFoldDB" id="A0A7V4U3R9"/>
<dbReference type="InterPro" id="IPR016047">
    <property type="entry name" value="M23ase_b-sheet_dom"/>
</dbReference>
<dbReference type="SUPFAM" id="SSF51261">
    <property type="entry name" value="Duplicated hybrid motif"/>
    <property type="match status" value="1"/>
</dbReference>
<dbReference type="PANTHER" id="PTHR21666:SF270">
    <property type="entry name" value="MUREIN HYDROLASE ACTIVATOR ENVC"/>
    <property type="match status" value="1"/>
</dbReference>
<keyword evidence="1" id="KW-1133">Transmembrane helix</keyword>
<keyword evidence="1" id="KW-0812">Transmembrane</keyword>